<feature type="transmembrane region" description="Helical" evidence="10">
    <location>
        <begin position="376"/>
        <end position="399"/>
    </location>
</feature>
<dbReference type="GO" id="GO:0005886">
    <property type="term" value="C:plasma membrane"/>
    <property type="evidence" value="ECO:0007669"/>
    <property type="project" value="UniProtKB-SubCell"/>
</dbReference>
<comment type="pathway">
    <text evidence="2 10">Protein modification; protein glycosylation.</text>
</comment>
<accession>A0A2T1M2E2</accession>
<reference evidence="13 14" key="1">
    <citation type="submission" date="2018-03" db="EMBL/GenBank/DDBJ databases">
        <title>The ancient ancestry and fast evolution of plastids.</title>
        <authorList>
            <person name="Moore K.R."/>
            <person name="Magnabosco C."/>
            <person name="Momper L."/>
            <person name="Gold D.A."/>
            <person name="Bosak T."/>
            <person name="Fournier G.P."/>
        </authorList>
    </citation>
    <scope>NUCLEOTIDE SEQUENCE [LARGE SCALE GENOMIC DNA]</scope>
    <source>
        <strain evidence="13 14">CCALA 016</strain>
    </source>
</reference>
<dbReference type="AlphaFoldDB" id="A0A2T1M2E2"/>
<dbReference type="EC" id="2.4.1.-" evidence="10"/>
<feature type="transmembrane region" description="Helical" evidence="10">
    <location>
        <begin position="411"/>
        <end position="430"/>
    </location>
</feature>
<comment type="function">
    <text evidence="10">Protein O-mannosyltransferase that catalyzes the transfer of a single mannose residue from a polyprenol phospho-mannosyl lipidic donor to the hydroxyl group of selected serine and threonine residues in acceptor proteins.</text>
</comment>
<dbReference type="InterPro" id="IPR032421">
    <property type="entry name" value="PMT_4TMC"/>
</dbReference>
<feature type="domain" description="Protein O-mannosyl-transferase C-terminal four TM" evidence="12">
    <location>
        <begin position="257"/>
        <end position="446"/>
    </location>
</feature>
<dbReference type="InterPro" id="IPR003342">
    <property type="entry name" value="ArnT-like_N"/>
</dbReference>
<keyword evidence="7 10" id="KW-1133">Transmembrane helix</keyword>
<proteinExistence type="inferred from homology"/>
<dbReference type="Proteomes" id="UP000239001">
    <property type="component" value="Unassembled WGS sequence"/>
</dbReference>
<sequence>MIFTNLLKDVSLVKYKIGMISLFFLALFLRFWKISQFNSFVFDEVYYAKYANYYLIGTDFFNSHPPLSQYIIAIGIWLGSHFPASPDTINDLTGSMRSTFSYRWINAFIGSFIPIIVGAIAYQLTQRRSYSLITTLLVVLDGLFLVESRYALNNIYLVLFGLLGQFCFLLSLRTSNQNIYLILSGIFLGCSIAVKWNGLAFLLGIILIIFLLKTNLLNKNHKINLNWIKITLYLLIIPLLTYSVLWIPHLIMNPQYNFLEVHQEILSFHQKITGNDSKIHPYCSPWYSWLLMWRPIAYFYETKTVANQKIIYDVHAMGNPLLWWFSTLAIIMFFLIFILKVFKKNLAIDPLLLIYILSNFIANLLPWIAVSRCTFIYHYLGAYVFAILALAWIIEAWLYSDLLSYQILGKLTLILIAVAFVYWLPIYLGLPLTEKQYSIRMIFNNWI</sequence>
<feature type="transmembrane region" description="Helical" evidence="10">
    <location>
        <begin position="232"/>
        <end position="251"/>
    </location>
</feature>
<comment type="caution">
    <text evidence="13">The sequence shown here is derived from an EMBL/GenBank/DDBJ whole genome shotgun (WGS) entry which is preliminary data.</text>
</comment>
<evidence type="ECO:0000256" key="9">
    <source>
        <dbReference type="ARBA" id="ARBA00093617"/>
    </source>
</evidence>
<organism evidence="13 14">
    <name type="scientific">Aphanothece hegewaldii CCALA 016</name>
    <dbReference type="NCBI Taxonomy" id="2107694"/>
    <lineage>
        <taxon>Bacteria</taxon>
        <taxon>Bacillati</taxon>
        <taxon>Cyanobacteriota</taxon>
        <taxon>Cyanophyceae</taxon>
        <taxon>Oscillatoriophycideae</taxon>
        <taxon>Chroococcales</taxon>
        <taxon>Aphanothecaceae</taxon>
        <taxon>Aphanothece</taxon>
    </lineage>
</organism>
<evidence type="ECO:0000256" key="5">
    <source>
        <dbReference type="ARBA" id="ARBA00022679"/>
    </source>
</evidence>
<feature type="transmembrane region" description="Helical" evidence="10">
    <location>
        <begin position="12"/>
        <end position="32"/>
    </location>
</feature>
<feature type="transmembrane region" description="Helical" evidence="10">
    <location>
        <begin position="155"/>
        <end position="173"/>
    </location>
</feature>
<dbReference type="EMBL" id="PXOH01000002">
    <property type="protein sequence ID" value="PSF38928.1"/>
    <property type="molecule type" value="Genomic_DNA"/>
</dbReference>
<dbReference type="GO" id="GO:0004169">
    <property type="term" value="F:dolichyl-phosphate-mannose-protein mannosyltransferase activity"/>
    <property type="evidence" value="ECO:0007669"/>
    <property type="project" value="UniProtKB-UniRule"/>
</dbReference>
<evidence type="ECO:0000259" key="12">
    <source>
        <dbReference type="Pfam" id="PF16192"/>
    </source>
</evidence>
<feature type="transmembrane region" description="Helical" evidence="10">
    <location>
        <begin position="321"/>
        <end position="339"/>
    </location>
</feature>
<feature type="transmembrane region" description="Helical" evidence="10">
    <location>
        <begin position="104"/>
        <end position="124"/>
    </location>
</feature>
<evidence type="ECO:0000313" key="14">
    <source>
        <dbReference type="Proteomes" id="UP000239001"/>
    </source>
</evidence>
<protein>
    <recommendedName>
        <fullName evidence="9 10">Polyprenol-phosphate-mannose--protein mannosyltransferase</fullName>
        <ecNumber evidence="10">2.4.1.-</ecNumber>
    </recommendedName>
</protein>
<comment type="subcellular location">
    <subcellularLocation>
        <location evidence="10">Cell membrane</location>
    </subcellularLocation>
    <subcellularLocation>
        <location evidence="1">Endomembrane system</location>
        <topology evidence="1">Multi-pass membrane protein</topology>
    </subcellularLocation>
</comment>
<evidence type="ECO:0000313" key="13">
    <source>
        <dbReference type="EMBL" id="PSF38928.1"/>
    </source>
</evidence>
<dbReference type="UniPathway" id="UPA00378"/>
<dbReference type="InterPro" id="IPR027005">
    <property type="entry name" value="PMT-like"/>
</dbReference>
<dbReference type="Pfam" id="PF16192">
    <property type="entry name" value="PMT_4TMC"/>
    <property type="match status" value="1"/>
</dbReference>
<feature type="domain" description="ArnT-like N-terminal" evidence="11">
    <location>
        <begin position="21"/>
        <end position="249"/>
    </location>
</feature>
<keyword evidence="8 10" id="KW-0472">Membrane</keyword>
<keyword evidence="14" id="KW-1185">Reference proteome</keyword>
<reference evidence="13 14" key="2">
    <citation type="submission" date="2018-03" db="EMBL/GenBank/DDBJ databases">
        <authorList>
            <person name="Keele B.F."/>
        </authorList>
    </citation>
    <scope>NUCLEOTIDE SEQUENCE [LARGE SCALE GENOMIC DNA]</scope>
    <source>
        <strain evidence="13 14">CCALA 016</strain>
    </source>
</reference>
<dbReference type="PANTHER" id="PTHR10050:SF46">
    <property type="entry name" value="PROTEIN O-MANNOSYL-TRANSFERASE 2"/>
    <property type="match status" value="1"/>
</dbReference>
<evidence type="ECO:0000256" key="10">
    <source>
        <dbReference type="RuleBase" id="RU367007"/>
    </source>
</evidence>
<gene>
    <name evidence="13" type="ORF">C7H19_02415</name>
</gene>
<evidence type="ECO:0000259" key="11">
    <source>
        <dbReference type="Pfam" id="PF02366"/>
    </source>
</evidence>
<feature type="transmembrane region" description="Helical" evidence="10">
    <location>
        <begin position="130"/>
        <end position="146"/>
    </location>
</feature>
<feature type="transmembrane region" description="Helical" evidence="10">
    <location>
        <begin position="351"/>
        <end position="370"/>
    </location>
</feature>
<keyword evidence="4 10" id="KW-0328">Glycosyltransferase</keyword>
<evidence type="ECO:0000256" key="6">
    <source>
        <dbReference type="ARBA" id="ARBA00022692"/>
    </source>
</evidence>
<evidence type="ECO:0000256" key="4">
    <source>
        <dbReference type="ARBA" id="ARBA00022676"/>
    </source>
</evidence>
<evidence type="ECO:0000256" key="1">
    <source>
        <dbReference type="ARBA" id="ARBA00004127"/>
    </source>
</evidence>
<keyword evidence="6 10" id="KW-0812">Transmembrane</keyword>
<evidence type="ECO:0000256" key="7">
    <source>
        <dbReference type="ARBA" id="ARBA00022989"/>
    </source>
</evidence>
<evidence type="ECO:0000256" key="8">
    <source>
        <dbReference type="ARBA" id="ARBA00023136"/>
    </source>
</evidence>
<dbReference type="Pfam" id="PF02366">
    <property type="entry name" value="PMT"/>
    <property type="match status" value="1"/>
</dbReference>
<evidence type="ECO:0000256" key="2">
    <source>
        <dbReference type="ARBA" id="ARBA00004922"/>
    </source>
</evidence>
<dbReference type="OrthoDB" id="9776737at2"/>
<name>A0A2T1M2E2_9CHRO</name>
<evidence type="ECO:0000256" key="3">
    <source>
        <dbReference type="ARBA" id="ARBA00007222"/>
    </source>
</evidence>
<keyword evidence="10" id="KW-1003">Cell membrane</keyword>
<keyword evidence="5 10" id="KW-0808">Transferase</keyword>
<dbReference type="PANTHER" id="PTHR10050">
    <property type="entry name" value="DOLICHYL-PHOSPHATE-MANNOSE--PROTEIN MANNOSYLTRANSFERASE"/>
    <property type="match status" value="1"/>
</dbReference>
<dbReference type="RefSeq" id="WP_106455293.1">
    <property type="nucleotide sequence ID" value="NZ_PXOH01000002.1"/>
</dbReference>
<comment type="similarity">
    <text evidence="3 10">Belongs to the glycosyltransferase 39 family.</text>
</comment>
<dbReference type="GO" id="GO:0012505">
    <property type="term" value="C:endomembrane system"/>
    <property type="evidence" value="ECO:0007669"/>
    <property type="project" value="UniProtKB-SubCell"/>
</dbReference>
<feature type="transmembrane region" description="Helical" evidence="10">
    <location>
        <begin position="179"/>
        <end position="212"/>
    </location>
</feature>